<evidence type="ECO:0000256" key="1">
    <source>
        <dbReference type="ARBA" id="ARBA00022723"/>
    </source>
</evidence>
<keyword evidence="2" id="KW-0805">Transcription regulation</keyword>
<comment type="caution">
    <text evidence="8">The sequence shown here is derived from an EMBL/GenBank/DDBJ whole genome shotgun (WGS) entry which is preliminary data.</text>
</comment>
<proteinExistence type="predicted"/>
<dbReference type="CDD" id="cd12148">
    <property type="entry name" value="fungal_TF_MHR"/>
    <property type="match status" value="1"/>
</dbReference>
<dbReference type="Pfam" id="PF04082">
    <property type="entry name" value="Fungal_trans"/>
    <property type="match status" value="1"/>
</dbReference>
<evidence type="ECO:0000313" key="9">
    <source>
        <dbReference type="Proteomes" id="UP001610335"/>
    </source>
</evidence>
<feature type="domain" description="Zn(2)-C6 fungal-type" evidence="7">
    <location>
        <begin position="14"/>
        <end position="46"/>
    </location>
</feature>
<keyword evidence="4" id="KW-0804">Transcription</keyword>
<dbReference type="PROSITE" id="PS50048">
    <property type="entry name" value="ZN2_CY6_FUNGAL_2"/>
    <property type="match status" value="1"/>
</dbReference>
<evidence type="ECO:0000256" key="6">
    <source>
        <dbReference type="SAM" id="MobiDB-lite"/>
    </source>
</evidence>
<dbReference type="Gene3D" id="4.10.240.10">
    <property type="entry name" value="Zn(2)-C6 fungal-type DNA-binding domain"/>
    <property type="match status" value="1"/>
</dbReference>
<dbReference type="PROSITE" id="PS00463">
    <property type="entry name" value="ZN2_CY6_FUNGAL_1"/>
    <property type="match status" value="1"/>
</dbReference>
<protein>
    <recommendedName>
        <fullName evidence="7">Zn(2)-C6 fungal-type domain-containing protein</fullName>
    </recommendedName>
</protein>
<dbReference type="InterPro" id="IPR007219">
    <property type="entry name" value="XnlR_reg_dom"/>
</dbReference>
<keyword evidence="5" id="KW-0539">Nucleus</keyword>
<dbReference type="InterPro" id="IPR036864">
    <property type="entry name" value="Zn2-C6_fun-type_DNA-bd_sf"/>
</dbReference>
<evidence type="ECO:0000256" key="5">
    <source>
        <dbReference type="ARBA" id="ARBA00023242"/>
    </source>
</evidence>
<dbReference type="InterPro" id="IPR001138">
    <property type="entry name" value="Zn2Cys6_DnaBD"/>
</dbReference>
<dbReference type="CDD" id="cd00067">
    <property type="entry name" value="GAL4"/>
    <property type="match status" value="1"/>
</dbReference>
<dbReference type="InterPro" id="IPR050797">
    <property type="entry name" value="Carb_Metab_Trans_Reg"/>
</dbReference>
<evidence type="ECO:0000256" key="3">
    <source>
        <dbReference type="ARBA" id="ARBA00023125"/>
    </source>
</evidence>
<accession>A0ABR4IBQ6</accession>
<organism evidence="8 9">
    <name type="scientific">Aspergillus cavernicola</name>
    <dbReference type="NCBI Taxonomy" id="176166"/>
    <lineage>
        <taxon>Eukaryota</taxon>
        <taxon>Fungi</taxon>
        <taxon>Dikarya</taxon>
        <taxon>Ascomycota</taxon>
        <taxon>Pezizomycotina</taxon>
        <taxon>Eurotiomycetes</taxon>
        <taxon>Eurotiomycetidae</taxon>
        <taxon>Eurotiales</taxon>
        <taxon>Aspergillaceae</taxon>
        <taxon>Aspergillus</taxon>
        <taxon>Aspergillus subgen. Nidulantes</taxon>
    </lineage>
</organism>
<evidence type="ECO:0000256" key="4">
    <source>
        <dbReference type="ARBA" id="ARBA00023163"/>
    </source>
</evidence>
<feature type="region of interest" description="Disordered" evidence="6">
    <location>
        <begin position="46"/>
        <end position="115"/>
    </location>
</feature>
<dbReference type="SMART" id="SM00906">
    <property type="entry name" value="Fungal_trans"/>
    <property type="match status" value="1"/>
</dbReference>
<keyword evidence="9" id="KW-1185">Reference proteome</keyword>
<evidence type="ECO:0000259" key="7">
    <source>
        <dbReference type="PROSITE" id="PS50048"/>
    </source>
</evidence>
<reference evidence="8 9" key="1">
    <citation type="submission" date="2024-07" db="EMBL/GenBank/DDBJ databases">
        <title>Section-level genome sequencing and comparative genomics of Aspergillus sections Usti and Cavernicolus.</title>
        <authorList>
            <consortium name="Lawrence Berkeley National Laboratory"/>
            <person name="Nybo J.L."/>
            <person name="Vesth T.C."/>
            <person name="Theobald S."/>
            <person name="Frisvad J.C."/>
            <person name="Larsen T.O."/>
            <person name="Kjaerboelling I."/>
            <person name="Rothschild-Mancinelli K."/>
            <person name="Lyhne E.K."/>
            <person name="Kogle M.E."/>
            <person name="Barry K."/>
            <person name="Clum A."/>
            <person name="Na H."/>
            <person name="Ledsgaard L."/>
            <person name="Lin J."/>
            <person name="Lipzen A."/>
            <person name="Kuo A."/>
            <person name="Riley R."/>
            <person name="Mondo S."/>
            <person name="LaButti K."/>
            <person name="Haridas S."/>
            <person name="Pangalinan J."/>
            <person name="Salamov A.A."/>
            <person name="Simmons B.A."/>
            <person name="Magnuson J.K."/>
            <person name="Chen J."/>
            <person name="Drula E."/>
            <person name="Henrissat B."/>
            <person name="Wiebenga A."/>
            <person name="Lubbers R.J."/>
            <person name="Gomes A.C."/>
            <person name="Makela M.R."/>
            <person name="Stajich J."/>
            <person name="Grigoriev I.V."/>
            <person name="Mortensen U.H."/>
            <person name="De vries R.P."/>
            <person name="Baker S.E."/>
            <person name="Andersen M.R."/>
        </authorList>
    </citation>
    <scope>NUCLEOTIDE SEQUENCE [LARGE SCALE GENOMIC DNA]</scope>
    <source>
        <strain evidence="8 9">CBS 600.67</strain>
    </source>
</reference>
<sequence length="643" mass="72137">MTQRRPYRSHKVPACDRCRRFKRRCTGGAPDRPCVLCNLQEVPCEYASSPRQKRQSASDRSAIRTASQWTAQPSPAPNPPPQLSSANAETGQDQVGSDYHGGPNQDHSKPELSMVASPVISEDIRILERYMSSQAISQTGSSAPANNPMVYLKVPRRREGLAMAENPGKQQKEILMQILKPYANELLDLYFEHIHPAFPVFEQDSFTQLYRANKISPTLTCDFFALSLILWNHSPTLKKIPQPDPLFVWNLAVEALQQDFLAPGLSTLYAVSLDLVGRPIFSVLGNAINNGRAVSLALSMGLNRNPCHWKRPDIERDLRCRLWWAVLIHDHWSSFAHGTPSMIHKDQYDVPIPTCDELTANPRRSEKDGFAYICFSRLCSLTLILGDILPLAYNLTIDQQEIWKQIRHLEFELDRWDDRLPDGARAQDGDDRRVPGCSSLRLGYLTVRLLLKRIALHVATVSPDADGNDNVAYHLGHLRRSAQEIVNYICALSKAQLQEFWLPYTAHHLILAVIILLRCTVESEPLVADKCRSDLDRLWTKLQTAAKEGWDLANICIAQCAESVSKILTMSASSTATAVDAIEVGPTAILEYPDPESGMPMQYIAPEMMPDILPFSNPELSFDNQWDVGGLSGLGWMDMFPST</sequence>
<dbReference type="EMBL" id="JBFXLS010000038">
    <property type="protein sequence ID" value="KAL2825172.1"/>
    <property type="molecule type" value="Genomic_DNA"/>
</dbReference>
<gene>
    <name evidence="8" type="ORF">BDW59DRAFT_74865</name>
</gene>
<evidence type="ECO:0000313" key="8">
    <source>
        <dbReference type="EMBL" id="KAL2825172.1"/>
    </source>
</evidence>
<evidence type="ECO:0000256" key="2">
    <source>
        <dbReference type="ARBA" id="ARBA00023015"/>
    </source>
</evidence>
<keyword evidence="1" id="KW-0479">Metal-binding</keyword>
<dbReference type="SUPFAM" id="SSF57701">
    <property type="entry name" value="Zn2/Cys6 DNA-binding domain"/>
    <property type="match status" value="1"/>
</dbReference>
<dbReference type="Pfam" id="PF00172">
    <property type="entry name" value="Zn_clus"/>
    <property type="match status" value="1"/>
</dbReference>
<dbReference type="Proteomes" id="UP001610335">
    <property type="component" value="Unassembled WGS sequence"/>
</dbReference>
<dbReference type="SMART" id="SM00066">
    <property type="entry name" value="GAL4"/>
    <property type="match status" value="1"/>
</dbReference>
<name>A0ABR4IBQ6_9EURO</name>
<keyword evidence="3" id="KW-0238">DNA-binding</keyword>
<dbReference type="PANTHER" id="PTHR31668">
    <property type="entry name" value="GLUCOSE TRANSPORT TRANSCRIPTION REGULATOR RGT1-RELATED-RELATED"/>
    <property type="match status" value="1"/>
</dbReference>
<dbReference type="PANTHER" id="PTHR31668:SF10">
    <property type="entry name" value="ZN(II)2CYS6 TRANSCRIPTION FACTOR (EUROFUNG)"/>
    <property type="match status" value="1"/>
</dbReference>